<keyword evidence="1" id="KW-0472">Membrane</keyword>
<dbReference type="InterPro" id="IPR034804">
    <property type="entry name" value="SQR/QFR_C/D"/>
</dbReference>
<gene>
    <name evidence="2" type="ORF">FA15DRAFT_668115</name>
</gene>
<evidence type="ECO:0000313" key="3">
    <source>
        <dbReference type="Proteomes" id="UP000307440"/>
    </source>
</evidence>
<keyword evidence="1" id="KW-1133">Transmembrane helix</keyword>
<dbReference type="PANTHER" id="PTHR38409:SF1">
    <property type="entry name" value="MITOCHONDRIAL ADAPTER PROTEIN MCP1"/>
    <property type="match status" value="1"/>
</dbReference>
<evidence type="ECO:0000313" key="2">
    <source>
        <dbReference type="EMBL" id="TFK25779.1"/>
    </source>
</evidence>
<protein>
    <recommendedName>
        <fullName evidence="4">Mitochondrial adapter protein MCP1 transmembrane domain-containing protein</fullName>
    </recommendedName>
</protein>
<proteinExistence type="predicted"/>
<accession>A0A5C3KYQ1</accession>
<evidence type="ECO:0000256" key="1">
    <source>
        <dbReference type="SAM" id="Phobius"/>
    </source>
</evidence>
<dbReference type="InterPro" id="IPR039960">
    <property type="entry name" value="MCP1"/>
</dbReference>
<reference evidence="2 3" key="1">
    <citation type="journal article" date="2019" name="Nat. Ecol. Evol.">
        <title>Megaphylogeny resolves global patterns of mushroom evolution.</title>
        <authorList>
            <person name="Varga T."/>
            <person name="Krizsan K."/>
            <person name="Foldi C."/>
            <person name="Dima B."/>
            <person name="Sanchez-Garcia M."/>
            <person name="Sanchez-Ramirez S."/>
            <person name="Szollosi G.J."/>
            <person name="Szarkandi J.G."/>
            <person name="Papp V."/>
            <person name="Albert L."/>
            <person name="Andreopoulos W."/>
            <person name="Angelini C."/>
            <person name="Antonin V."/>
            <person name="Barry K.W."/>
            <person name="Bougher N.L."/>
            <person name="Buchanan P."/>
            <person name="Buyck B."/>
            <person name="Bense V."/>
            <person name="Catcheside P."/>
            <person name="Chovatia M."/>
            <person name="Cooper J."/>
            <person name="Damon W."/>
            <person name="Desjardin D."/>
            <person name="Finy P."/>
            <person name="Geml J."/>
            <person name="Haridas S."/>
            <person name="Hughes K."/>
            <person name="Justo A."/>
            <person name="Karasinski D."/>
            <person name="Kautmanova I."/>
            <person name="Kiss B."/>
            <person name="Kocsube S."/>
            <person name="Kotiranta H."/>
            <person name="LaButti K.M."/>
            <person name="Lechner B.E."/>
            <person name="Liimatainen K."/>
            <person name="Lipzen A."/>
            <person name="Lukacs Z."/>
            <person name="Mihaltcheva S."/>
            <person name="Morgado L.N."/>
            <person name="Niskanen T."/>
            <person name="Noordeloos M.E."/>
            <person name="Ohm R.A."/>
            <person name="Ortiz-Santana B."/>
            <person name="Ovrebo C."/>
            <person name="Racz N."/>
            <person name="Riley R."/>
            <person name="Savchenko A."/>
            <person name="Shiryaev A."/>
            <person name="Soop K."/>
            <person name="Spirin V."/>
            <person name="Szebenyi C."/>
            <person name="Tomsovsky M."/>
            <person name="Tulloss R.E."/>
            <person name="Uehling J."/>
            <person name="Grigoriev I.V."/>
            <person name="Vagvolgyi C."/>
            <person name="Papp T."/>
            <person name="Martin F.M."/>
            <person name="Miettinen O."/>
            <person name="Hibbett D.S."/>
            <person name="Nagy L.G."/>
        </authorList>
    </citation>
    <scope>NUCLEOTIDE SEQUENCE [LARGE SCALE GENOMIC DNA]</scope>
    <source>
        <strain evidence="2 3">CBS 121175</strain>
    </source>
</reference>
<dbReference type="PANTHER" id="PTHR38409">
    <property type="entry name" value="MDM10-COMPLEMENTING PROTEIN 1"/>
    <property type="match status" value="1"/>
</dbReference>
<feature type="transmembrane region" description="Helical" evidence="1">
    <location>
        <begin position="100"/>
        <end position="120"/>
    </location>
</feature>
<dbReference type="EMBL" id="ML210182">
    <property type="protein sequence ID" value="TFK25779.1"/>
    <property type="molecule type" value="Genomic_DNA"/>
</dbReference>
<dbReference type="SUPFAM" id="SSF81343">
    <property type="entry name" value="Fumarate reductase respiratory complex transmembrane subunits"/>
    <property type="match status" value="1"/>
</dbReference>
<organism evidence="2 3">
    <name type="scientific">Coprinopsis marcescibilis</name>
    <name type="common">Agaric fungus</name>
    <name type="synonym">Psathyrella marcescibilis</name>
    <dbReference type="NCBI Taxonomy" id="230819"/>
    <lineage>
        <taxon>Eukaryota</taxon>
        <taxon>Fungi</taxon>
        <taxon>Dikarya</taxon>
        <taxon>Basidiomycota</taxon>
        <taxon>Agaricomycotina</taxon>
        <taxon>Agaricomycetes</taxon>
        <taxon>Agaricomycetidae</taxon>
        <taxon>Agaricales</taxon>
        <taxon>Agaricineae</taxon>
        <taxon>Psathyrellaceae</taxon>
        <taxon>Coprinopsis</taxon>
    </lineage>
</organism>
<keyword evidence="1" id="KW-0812">Transmembrane</keyword>
<dbReference type="AlphaFoldDB" id="A0A5C3KYQ1"/>
<dbReference type="OrthoDB" id="10259513at2759"/>
<name>A0A5C3KYQ1_COPMA</name>
<feature type="transmembrane region" description="Helical" evidence="1">
    <location>
        <begin position="204"/>
        <end position="221"/>
    </location>
</feature>
<evidence type="ECO:0008006" key="4">
    <source>
        <dbReference type="Google" id="ProtNLM"/>
    </source>
</evidence>
<feature type="transmembrane region" description="Helical" evidence="1">
    <location>
        <begin position="21"/>
        <end position="41"/>
    </location>
</feature>
<dbReference type="Proteomes" id="UP000307440">
    <property type="component" value="Unassembled WGS sequence"/>
</dbReference>
<dbReference type="GO" id="GO:0055088">
    <property type="term" value="P:lipid homeostasis"/>
    <property type="evidence" value="ECO:0007669"/>
    <property type="project" value="InterPro"/>
</dbReference>
<dbReference type="GO" id="GO:0016020">
    <property type="term" value="C:membrane"/>
    <property type="evidence" value="ECO:0007669"/>
    <property type="project" value="InterPro"/>
</dbReference>
<feature type="transmembrane region" description="Helical" evidence="1">
    <location>
        <begin position="61"/>
        <end position="80"/>
    </location>
</feature>
<feature type="transmembrane region" description="Helical" evidence="1">
    <location>
        <begin position="159"/>
        <end position="183"/>
    </location>
</feature>
<keyword evidence="3" id="KW-1185">Reference proteome</keyword>
<sequence>MDGTRRNQLYRALTKAIHGSSPFITIFALVHLSAPLLANLGGSSLASQTMLLGREYYQTSFGEAALVITPITVHVLSALLKRLLASTSSDPKNAPTPRPITSPLSVTGYATALLFLPIHYLSHRSDPTSEAPPIFGVGPAELDFEFVKLGLQRWPVRSWILYGGLVLFTSIHVADGIGLLWATYFKPSSDSGKQVRNRKLRRRLALGGVVLPTLTGIYFIAQEPLMTFSSTAGRYTASFMRSFVYRI</sequence>